<evidence type="ECO:0000313" key="3">
    <source>
        <dbReference type="Proteomes" id="UP000158680"/>
    </source>
</evidence>
<sequence>MHGQHADNEGRGYGRQSYRVGPPLMPLVSRPESVRLHGQIHQPKGDHKVDEDADGRNPFQDYRGGPVRPFRYLVLLSVRVSPILHSERQVVSLQITFCFRSRSSLHLIPQISLYVKINI</sequence>
<name>A8E1R4_MUHVK</name>
<evidence type="ECO:0000256" key="1">
    <source>
        <dbReference type="SAM" id="MobiDB-lite"/>
    </source>
</evidence>
<evidence type="ECO:0000313" key="2">
    <source>
        <dbReference type="EMBL" id="CAP08185.1"/>
    </source>
</evidence>
<organism evidence="2 3">
    <name type="scientific">Murid herpesvirus 1 (strain K181)</name>
    <name type="common">MuHV-1</name>
    <name type="synonym">Mouse cytomegalovirus</name>
    <dbReference type="NCBI Taxonomy" id="69156"/>
    <lineage>
        <taxon>Viruses</taxon>
        <taxon>Duplodnaviria</taxon>
        <taxon>Heunggongvirae</taxon>
        <taxon>Peploviricota</taxon>
        <taxon>Herviviricetes</taxon>
        <taxon>Herpesvirales</taxon>
        <taxon>Orthoherpesviridae</taxon>
        <taxon>Betaherpesvirinae</taxon>
        <taxon>Muromegalovirus</taxon>
        <taxon>Muromegalovirus muridbeta1</taxon>
        <taxon>Murid herpesvirus 1</taxon>
    </lineage>
</organism>
<proteinExistence type="predicted"/>
<organismHost>
    <name type="scientific">Mus musculus</name>
    <name type="common">Mouse</name>
    <dbReference type="NCBI Taxonomy" id="10090"/>
</organismHost>
<reference evidence="2 3" key="2">
    <citation type="journal article" date="2008" name="J. Virol.">
        <title>Laboratory strains of murine cytomegalovirus are genetically similar to but phenotypically distinct from wild strains of virus.</title>
        <authorList>
            <person name="Smith L.M."/>
            <person name="McWhorter A.R."/>
            <person name="Masters L.L."/>
            <person name="Shellam G.R."/>
            <person name="Redwood A.J."/>
        </authorList>
    </citation>
    <scope>NUCLEOTIDE SEQUENCE [LARGE SCALE GENOMIC DNA]</scope>
    <source>
        <strain evidence="2">K181</strain>
    </source>
</reference>
<accession>A8E1R4</accession>
<protein>
    <submittedName>
        <fullName evidence="2">M148 protein</fullName>
    </submittedName>
</protein>
<feature type="region of interest" description="Disordered" evidence="1">
    <location>
        <begin position="38"/>
        <end position="62"/>
    </location>
</feature>
<dbReference type="EMBL" id="AM886412">
    <property type="protein sequence ID" value="CAP08185.1"/>
    <property type="molecule type" value="Genomic_DNA"/>
</dbReference>
<dbReference type="Proteomes" id="UP000158680">
    <property type="component" value="Segment"/>
</dbReference>
<gene>
    <name evidence="2" type="primary">m148</name>
</gene>
<reference evidence="2 3" key="1">
    <citation type="journal article" date="2005" name="J. Virol.">
        <title>Use of a murine cytomegalovirus K181-derived bacterial artificial chromosome as a vaccine vector for immunocontraception.</title>
        <authorList>
            <person name="Redwood A.J."/>
            <person name="Messerle M."/>
            <person name="Harvey N.L."/>
            <person name="Hardy C.M."/>
            <person name="Kozinowski U.H."/>
            <person name="Lawson M.A."/>
            <person name="Shellam G.R."/>
        </authorList>
    </citation>
    <scope>NUCLEOTIDE SEQUENCE [LARGE SCALE GENOMIC DNA]</scope>
    <source>
        <strain evidence="2">K181</strain>
    </source>
</reference>